<dbReference type="AlphaFoldDB" id="A0A1H6HHG4"/>
<evidence type="ECO:0000256" key="10">
    <source>
        <dbReference type="ARBA" id="ARBA00049158"/>
    </source>
</evidence>
<feature type="binding site" evidence="12">
    <location>
        <position position="94"/>
    </location>
    <ligand>
        <name>Mg(2+)</name>
        <dbReference type="ChEBI" id="CHEBI:18420"/>
        <label>1</label>
        <note>catalytic</note>
    </ligand>
</feature>
<dbReference type="Proteomes" id="UP000182983">
    <property type="component" value="Unassembled WGS sequence"/>
</dbReference>
<feature type="binding site" evidence="12">
    <location>
        <position position="218"/>
    </location>
    <ligand>
        <name>Mg(2+)</name>
        <dbReference type="ChEBI" id="CHEBI:18420"/>
        <label>1</label>
        <note>catalytic</note>
    </ligand>
</feature>
<dbReference type="InterPro" id="IPR000760">
    <property type="entry name" value="Inositol_monophosphatase-like"/>
</dbReference>
<dbReference type="PANTHER" id="PTHR43200">
    <property type="entry name" value="PHOSPHATASE"/>
    <property type="match status" value="1"/>
</dbReference>
<comment type="pathway">
    <text evidence="2">Amino-acid biosynthesis; L-histidine biosynthesis; L-histidine from 5-phospho-alpha-D-ribose 1-diphosphate: step 8/9.</text>
</comment>
<evidence type="ECO:0000313" key="14">
    <source>
        <dbReference type="Proteomes" id="UP000182983"/>
    </source>
</evidence>
<evidence type="ECO:0000256" key="11">
    <source>
        <dbReference type="NCBIfam" id="TIGR02067"/>
    </source>
</evidence>
<dbReference type="NCBIfam" id="TIGR02067">
    <property type="entry name" value="his_9_HisN"/>
    <property type="match status" value="1"/>
</dbReference>
<protein>
    <recommendedName>
        <fullName evidence="4 11">Histidinol-phosphatase</fullName>
        <ecNumber evidence="4 11">3.1.3.15</ecNumber>
    </recommendedName>
</protein>
<keyword evidence="8 12" id="KW-0460">Magnesium</keyword>
<evidence type="ECO:0000256" key="8">
    <source>
        <dbReference type="ARBA" id="ARBA00022842"/>
    </source>
</evidence>
<evidence type="ECO:0000256" key="6">
    <source>
        <dbReference type="ARBA" id="ARBA00022723"/>
    </source>
</evidence>
<dbReference type="EMBL" id="FNWO01000006">
    <property type="protein sequence ID" value="SEH35201.1"/>
    <property type="molecule type" value="Genomic_DNA"/>
</dbReference>
<feature type="binding site" evidence="12">
    <location>
        <position position="96"/>
    </location>
    <ligand>
        <name>Mg(2+)</name>
        <dbReference type="ChEBI" id="CHEBI:18420"/>
        <label>1</label>
        <note>catalytic</note>
    </ligand>
</feature>
<comment type="catalytic activity">
    <reaction evidence="10">
        <text>L-histidinol phosphate + H2O = L-histidinol + phosphate</text>
        <dbReference type="Rhea" id="RHEA:14465"/>
        <dbReference type="ChEBI" id="CHEBI:15377"/>
        <dbReference type="ChEBI" id="CHEBI:43474"/>
        <dbReference type="ChEBI" id="CHEBI:57699"/>
        <dbReference type="ChEBI" id="CHEBI:57980"/>
        <dbReference type="EC" id="3.1.3.15"/>
    </reaction>
</comment>
<evidence type="ECO:0000256" key="2">
    <source>
        <dbReference type="ARBA" id="ARBA00004970"/>
    </source>
</evidence>
<dbReference type="GO" id="GO:0004401">
    <property type="term" value="F:histidinol-phosphatase activity"/>
    <property type="evidence" value="ECO:0007669"/>
    <property type="project" value="UniProtKB-UniRule"/>
</dbReference>
<dbReference type="GO" id="GO:0046872">
    <property type="term" value="F:metal ion binding"/>
    <property type="evidence" value="ECO:0007669"/>
    <property type="project" value="UniProtKB-KW"/>
</dbReference>
<proteinExistence type="inferred from homology"/>
<reference evidence="14" key="1">
    <citation type="submission" date="2016-10" db="EMBL/GenBank/DDBJ databases">
        <authorList>
            <person name="Varghese N."/>
            <person name="Submissions S."/>
        </authorList>
    </citation>
    <scope>NUCLEOTIDE SEQUENCE [LARGE SCALE GENOMIC DNA]</scope>
    <source>
        <strain evidence="14">DSM 13234</strain>
    </source>
</reference>
<dbReference type="Gene3D" id="3.40.190.80">
    <property type="match status" value="1"/>
</dbReference>
<evidence type="ECO:0000256" key="12">
    <source>
        <dbReference type="PIRSR" id="PIRSR600760-2"/>
    </source>
</evidence>
<dbReference type="CDD" id="cd01641">
    <property type="entry name" value="Bacterial_IMPase_like_1"/>
    <property type="match status" value="1"/>
</dbReference>
<evidence type="ECO:0000256" key="1">
    <source>
        <dbReference type="ARBA" id="ARBA00001946"/>
    </source>
</evidence>
<keyword evidence="14" id="KW-1185">Reference proteome</keyword>
<feature type="binding site" evidence="12">
    <location>
        <position position="78"/>
    </location>
    <ligand>
        <name>Mg(2+)</name>
        <dbReference type="ChEBI" id="CHEBI:18420"/>
        <label>1</label>
        <note>catalytic</note>
    </ligand>
</feature>
<dbReference type="InterPro" id="IPR020583">
    <property type="entry name" value="Inositol_monoP_metal-BS"/>
</dbReference>
<keyword evidence="7" id="KW-0378">Hydrolase</keyword>
<dbReference type="EC" id="3.1.3.15" evidence="4 11"/>
<keyword evidence="6 12" id="KW-0479">Metal-binding</keyword>
<dbReference type="Pfam" id="PF00459">
    <property type="entry name" value="Inositol_P"/>
    <property type="match status" value="1"/>
</dbReference>
<name>A0A1H6HHG4_MAGFU</name>
<sequence>MKPKPGSEPMNACPPEFVSLALRLAEAARPVVRKYFRTPIAVDTKADDSPVTIADREVEAAMRTILDAEYPGHGILGEEQGQRDCDAEWVWVLDPIDGTAAFITGKPSFGTLIALAHRGRPVLGIIDQAFTDERWLGVAGHPTTLNGQPVAVRTCPDLAHARAFTTAPELFDPATRPGWDRIAQRARGVRYGCDCYAYALVATGFVDLVVEAGLKPYDYSALVPVVEGAGGTMTDWQGRPLTIWSDGRVVASGDARTHAEALAVLAG</sequence>
<dbReference type="FunFam" id="3.30.540.10:FF:000030">
    <property type="entry name" value="Inositol monophosphatase"/>
    <property type="match status" value="1"/>
</dbReference>
<evidence type="ECO:0000256" key="3">
    <source>
        <dbReference type="ARBA" id="ARBA00009759"/>
    </source>
</evidence>
<dbReference type="InterPro" id="IPR011809">
    <property type="entry name" value="His_9_proposed"/>
</dbReference>
<feature type="binding site" evidence="12">
    <location>
        <position position="97"/>
    </location>
    <ligand>
        <name>Mg(2+)</name>
        <dbReference type="ChEBI" id="CHEBI:18420"/>
        <label>1</label>
        <note>catalytic</note>
    </ligand>
</feature>
<dbReference type="PANTHER" id="PTHR43200:SF6">
    <property type="entry name" value="3'(2'),5'-BISPHOSPHATE NUCLEOTIDASE"/>
    <property type="match status" value="1"/>
</dbReference>
<keyword evidence="9" id="KW-0368">Histidine biosynthesis</keyword>
<dbReference type="UniPathway" id="UPA00031">
    <property type="reaction ID" value="UER00013"/>
</dbReference>
<organism evidence="13 14">
    <name type="scientific">Magnetospirillum fulvum</name>
    <name type="common">Rhodospirillum fulvum</name>
    <dbReference type="NCBI Taxonomy" id="1082"/>
    <lineage>
        <taxon>Bacteria</taxon>
        <taxon>Pseudomonadati</taxon>
        <taxon>Pseudomonadota</taxon>
        <taxon>Alphaproteobacteria</taxon>
        <taxon>Rhodospirillales</taxon>
        <taxon>Rhodospirillaceae</taxon>
        <taxon>Magnetospirillum</taxon>
    </lineage>
</organism>
<evidence type="ECO:0000256" key="7">
    <source>
        <dbReference type="ARBA" id="ARBA00022801"/>
    </source>
</evidence>
<comment type="cofactor">
    <cofactor evidence="1 12">
        <name>Mg(2+)</name>
        <dbReference type="ChEBI" id="CHEBI:18420"/>
    </cofactor>
</comment>
<evidence type="ECO:0000256" key="9">
    <source>
        <dbReference type="ARBA" id="ARBA00023102"/>
    </source>
</evidence>
<keyword evidence="5" id="KW-0028">Amino-acid biosynthesis</keyword>
<dbReference type="PRINTS" id="PR00377">
    <property type="entry name" value="IMPHPHTASES"/>
</dbReference>
<dbReference type="Gene3D" id="3.30.540.10">
    <property type="entry name" value="Fructose-1,6-Bisphosphatase, subunit A, domain 1"/>
    <property type="match status" value="1"/>
</dbReference>
<evidence type="ECO:0000256" key="5">
    <source>
        <dbReference type="ARBA" id="ARBA00022605"/>
    </source>
</evidence>
<comment type="similarity">
    <text evidence="3">Belongs to the inositol monophosphatase superfamily.</text>
</comment>
<evidence type="ECO:0000256" key="4">
    <source>
        <dbReference type="ARBA" id="ARBA00013085"/>
    </source>
</evidence>
<gene>
    <name evidence="13" type="ORF">SAMN04244559_01729</name>
</gene>
<accession>A0A1H6HHG4</accession>
<dbReference type="PROSITE" id="PS00629">
    <property type="entry name" value="IMP_1"/>
    <property type="match status" value="1"/>
</dbReference>
<dbReference type="SUPFAM" id="SSF56655">
    <property type="entry name" value="Carbohydrate phosphatase"/>
    <property type="match status" value="1"/>
</dbReference>
<evidence type="ECO:0000313" key="13">
    <source>
        <dbReference type="EMBL" id="SEH35201.1"/>
    </source>
</evidence>
<dbReference type="GO" id="GO:0000105">
    <property type="term" value="P:L-histidine biosynthetic process"/>
    <property type="evidence" value="ECO:0007669"/>
    <property type="project" value="UniProtKB-UniRule"/>
</dbReference>
<dbReference type="InterPro" id="IPR051090">
    <property type="entry name" value="Inositol_monoP_superfamily"/>
</dbReference>